<dbReference type="Proteomes" id="UP000004625">
    <property type="component" value="Unassembled WGS sequence"/>
</dbReference>
<protein>
    <submittedName>
        <fullName evidence="1">Uncharacterized protein</fullName>
    </submittedName>
</protein>
<dbReference type="HOGENOM" id="CLU_3217913_0_0_9"/>
<reference evidence="1 2" key="1">
    <citation type="submission" date="2011-09" db="EMBL/GenBank/DDBJ databases">
        <authorList>
            <person name="Weinstock G."/>
            <person name="Sodergren E."/>
            <person name="Clifton S."/>
            <person name="Fulton L."/>
            <person name="Fulton B."/>
            <person name="Courtney L."/>
            <person name="Fronick C."/>
            <person name="Harrison M."/>
            <person name="Strong C."/>
            <person name="Farmer C."/>
            <person name="Delahaunty K."/>
            <person name="Markovic C."/>
            <person name="Hall O."/>
            <person name="Minx P."/>
            <person name="Tomlinson C."/>
            <person name="Mitreva M."/>
            <person name="Hou S."/>
            <person name="Chen J."/>
            <person name="Wollam A."/>
            <person name="Pepin K.H."/>
            <person name="Johnson M."/>
            <person name="Bhonagiri V."/>
            <person name="Zhang X."/>
            <person name="Suruliraj S."/>
            <person name="Warren W."/>
            <person name="Chinwalla A."/>
            <person name="Mardis E.R."/>
            <person name="Wilson R.K."/>
        </authorList>
    </citation>
    <scope>NUCLEOTIDE SEQUENCE [LARGE SCALE GENOMIC DNA]</scope>
    <source>
        <strain evidence="1 2">F0439</strain>
    </source>
</reference>
<evidence type="ECO:0000313" key="1">
    <source>
        <dbReference type="EMBL" id="EHL97857.1"/>
    </source>
</evidence>
<keyword evidence="2" id="KW-1185">Reference proteome</keyword>
<organism evidence="1 2">
    <name type="scientific">Lentilactobacillus parafarraginis F0439</name>
    <dbReference type="NCBI Taxonomy" id="797515"/>
    <lineage>
        <taxon>Bacteria</taxon>
        <taxon>Bacillati</taxon>
        <taxon>Bacillota</taxon>
        <taxon>Bacilli</taxon>
        <taxon>Lactobacillales</taxon>
        <taxon>Lactobacillaceae</taxon>
        <taxon>Lentilactobacillus</taxon>
    </lineage>
</organism>
<comment type="caution">
    <text evidence="1">The sequence shown here is derived from an EMBL/GenBank/DDBJ whole genome shotgun (WGS) entry which is preliminary data.</text>
</comment>
<sequence>MKIVTTILTMDAPLSFHQLCNHLSTTGAPCTKAYDSLIKLNTRQ</sequence>
<gene>
    <name evidence="1" type="ORF">HMPREF9103_01837</name>
</gene>
<proteinExistence type="predicted"/>
<dbReference type="AlphaFoldDB" id="G9ZQ32"/>
<evidence type="ECO:0000313" key="2">
    <source>
        <dbReference type="Proteomes" id="UP000004625"/>
    </source>
</evidence>
<dbReference type="EMBL" id="AGEY01000102">
    <property type="protein sequence ID" value="EHL97857.1"/>
    <property type="molecule type" value="Genomic_DNA"/>
</dbReference>
<name>G9ZQ32_9LACO</name>
<accession>G9ZQ32</accession>